<dbReference type="RefSeq" id="WP_304515422.1">
    <property type="nucleotide sequence ID" value="NZ_JAOSID010000008.1"/>
</dbReference>
<evidence type="ECO:0000259" key="2">
    <source>
        <dbReference type="Pfam" id="PF11178"/>
    </source>
</evidence>
<dbReference type="InterPro" id="IPR021348">
    <property type="entry name" value="DUF2963"/>
</dbReference>
<comment type="caution">
    <text evidence="3">The sequence shown here is derived from an EMBL/GenBank/DDBJ whole genome shotgun (WGS) entry which is preliminary data.</text>
</comment>
<sequence>MIINLSQKFYWTIPFIVIAVVLLGLISGAAFCYHKETKKRVPCLKTADIPREAKQLTQALESIPFEVVQADGIKEYYNYDPHNGGKEDETSFNPQGQLVSIAAYEPVSGHLISETYYQADTNQVESILEYDPITTKLSQKTSYYRLVNQDPKDNCVYSKCIEKYDKNVGRILQTTYYESPKEEDLISRKKVFFKDNSYLDIRYSRFLGISQFPRIDYIDKYDSHGECYLRDIYFYYDSELNKNIKLKFIEEQIIKSDQKYCVLKFIYFNKEGVLDRIIDICDIDIKKGAFNEKIFYIDNSPFKIN</sequence>
<feature type="domain" description="DUF2963" evidence="2">
    <location>
        <begin position="92"/>
        <end position="141"/>
    </location>
</feature>
<gene>
    <name evidence="3" type="ORF">OC680_01850</name>
</gene>
<reference evidence="3 4" key="1">
    <citation type="journal article" date="2023" name="Int. J. Syst. Evol. Microbiol.">
        <title>The observation of taxonomic boundaries for the 16SrII and 16SrXXV phytoplasmas using genome-based delimitation.</title>
        <authorList>
            <person name="Rodrigues Jardim B."/>
            <person name="Tran-Nguyen L.T.T."/>
            <person name="Gambley C."/>
            <person name="Al-Sadi A.M."/>
            <person name="Al-Subhi A.M."/>
            <person name="Foissac X."/>
            <person name="Salar P."/>
            <person name="Cai H."/>
            <person name="Yang J.Y."/>
            <person name="Davis R."/>
            <person name="Jones L."/>
            <person name="Rodoni B."/>
            <person name="Constable F.E."/>
        </authorList>
    </citation>
    <scope>NUCLEOTIDE SEQUENCE [LARGE SCALE GENOMIC DNA]</scope>
    <source>
        <strain evidence="3">BAWM-155c</strain>
    </source>
</reference>
<organism evidence="3 4">
    <name type="scientific">Candidatus Phytoplasma melaleucae</name>
    <dbReference type="NCBI Taxonomy" id="2982630"/>
    <lineage>
        <taxon>Bacteria</taxon>
        <taxon>Bacillati</taxon>
        <taxon>Mycoplasmatota</taxon>
        <taxon>Mollicutes</taxon>
        <taxon>Acholeplasmatales</taxon>
        <taxon>Acholeplasmataceae</taxon>
        <taxon>Candidatus Phytoplasma</taxon>
    </lineage>
</organism>
<accession>A0ABT9DEV3</accession>
<dbReference type="Proteomes" id="UP001172036">
    <property type="component" value="Unassembled WGS sequence"/>
</dbReference>
<dbReference type="Pfam" id="PF11178">
    <property type="entry name" value="DUF2963"/>
    <property type="match status" value="1"/>
</dbReference>
<evidence type="ECO:0000313" key="4">
    <source>
        <dbReference type="Proteomes" id="UP001172036"/>
    </source>
</evidence>
<keyword evidence="4" id="KW-1185">Reference proteome</keyword>
<dbReference type="EMBL" id="JAOSID010000008">
    <property type="protein sequence ID" value="MDO8168217.1"/>
    <property type="molecule type" value="Genomic_DNA"/>
</dbReference>
<name>A0ABT9DEV3_9MOLU</name>
<keyword evidence="1" id="KW-0472">Membrane</keyword>
<proteinExistence type="predicted"/>
<evidence type="ECO:0000313" key="3">
    <source>
        <dbReference type="EMBL" id="MDO8168217.1"/>
    </source>
</evidence>
<protein>
    <submittedName>
        <fullName evidence="3">DUF2963 domain-containing protein</fullName>
    </submittedName>
</protein>
<evidence type="ECO:0000256" key="1">
    <source>
        <dbReference type="SAM" id="Phobius"/>
    </source>
</evidence>
<keyword evidence="1" id="KW-1133">Transmembrane helix</keyword>
<feature type="transmembrane region" description="Helical" evidence="1">
    <location>
        <begin position="12"/>
        <end position="33"/>
    </location>
</feature>
<keyword evidence="1" id="KW-0812">Transmembrane</keyword>